<dbReference type="SUPFAM" id="SSF54001">
    <property type="entry name" value="Cysteine proteinases"/>
    <property type="match status" value="1"/>
</dbReference>
<evidence type="ECO:0000313" key="2">
    <source>
        <dbReference type="Proteomes" id="UP000252081"/>
    </source>
</evidence>
<comment type="caution">
    <text evidence="1">The sequence shown here is derived from an EMBL/GenBank/DDBJ whole genome shotgun (WGS) entry which is preliminary data.</text>
</comment>
<dbReference type="PANTHER" id="PTHR35532:SF5">
    <property type="entry name" value="CARBOHYDRATE-BINDING DOMAIN-CONTAINING PROTEIN"/>
    <property type="match status" value="1"/>
</dbReference>
<name>A0A366KNE7_9SPHI</name>
<sequence>MKPLFIVLIFGICLTFISCHSKYNTPLEEALQVADKNKGELIKVLSHYSQAKDSLKFNAAKFLILNMPIHKGYQRNSISAYTNIFSIIDTLSYRQERVTNEDKIHIGDSVAQIVGFPEIKNAKTIEDSKLISAGYLINNIDFAFEAWKKAPWSKDVNFQDFCEYILPYRIRDEELQYWRPQLLTEYAQMAHQAPNGKSIKSVFDFMNWNLNTQTNFTVFFNSYFPFSQSISDVINGKIGGCETTTFYSATVMRSIGLPVAVDFIPHWGSTNNGHYMVNAIDRSSKTELITNENIQRNTWSIVDFSSEYLKERHHFSVRDMPPGMYVQHVKTIPKIYRYTYSKNEELAELNKNVPKEYIAPEFRRTNFRDITNSFLKTGIFSFKVSKEFLKYQVAYLCVFDINGWKPVAIQKMNNGMVIFNQFGHNVVYLPAVFDNGKIIPIHPPFYSDTLNIITQLSGEGKAKQSIRLARKYPLHSYTAYHTETLKGGRFEGANKIDFSDADTLFKINYFPFYMNEVMIGNPKKFRYLRYVAPERGSWEADNIAEVQFYGYGEDEQLIGKTLGKPGLPGHEIDKAFDNDMNTYYQNAQSKDGWIGIDLGQSNAKKVLKIKFCPRNDTNCIMPGTEYELYYWRNRWVSLGIKTAINYHIDYQNIPKDGLFWLRSKNTGVEERIFSIENGMQRWW</sequence>
<dbReference type="RefSeq" id="WP_113951713.1">
    <property type="nucleotide sequence ID" value="NZ_QNQU01000032.1"/>
</dbReference>
<dbReference type="InterPro" id="IPR008979">
    <property type="entry name" value="Galactose-bd-like_sf"/>
</dbReference>
<dbReference type="Gene3D" id="2.60.120.260">
    <property type="entry name" value="Galactose-binding domain-like"/>
    <property type="match status" value="2"/>
</dbReference>
<dbReference type="OrthoDB" id="679512at2"/>
<organism evidence="1 2">
    <name type="scientific">Pedobacter miscanthi</name>
    <dbReference type="NCBI Taxonomy" id="2259170"/>
    <lineage>
        <taxon>Bacteria</taxon>
        <taxon>Pseudomonadati</taxon>
        <taxon>Bacteroidota</taxon>
        <taxon>Sphingobacteriia</taxon>
        <taxon>Sphingobacteriales</taxon>
        <taxon>Sphingobacteriaceae</taxon>
        <taxon>Pedobacter</taxon>
    </lineage>
</organism>
<dbReference type="PANTHER" id="PTHR35532">
    <property type="entry name" value="SIMILAR TO POLYHYDROXYALKANOATE DEPOLYMERASE"/>
    <property type="match status" value="1"/>
</dbReference>
<keyword evidence="2" id="KW-1185">Reference proteome</keyword>
<proteinExistence type="predicted"/>
<dbReference type="Proteomes" id="UP000252081">
    <property type="component" value="Unassembled WGS sequence"/>
</dbReference>
<dbReference type="EMBL" id="QNQU01000032">
    <property type="protein sequence ID" value="RBQ02709.1"/>
    <property type="molecule type" value="Genomic_DNA"/>
</dbReference>
<dbReference type="SUPFAM" id="SSF49785">
    <property type="entry name" value="Galactose-binding domain-like"/>
    <property type="match status" value="1"/>
</dbReference>
<dbReference type="InterPro" id="IPR038765">
    <property type="entry name" value="Papain-like_cys_pep_sf"/>
</dbReference>
<accession>A0A366KNE7</accession>
<dbReference type="PROSITE" id="PS51257">
    <property type="entry name" value="PROKAR_LIPOPROTEIN"/>
    <property type="match status" value="1"/>
</dbReference>
<dbReference type="AlphaFoldDB" id="A0A366KNE7"/>
<evidence type="ECO:0008006" key="3">
    <source>
        <dbReference type="Google" id="ProtNLM"/>
    </source>
</evidence>
<protein>
    <recommendedName>
        <fullName evidence="3">Peptide-N(4)-(N-acetyl-beta-glucosaminyl)asparagine amidase</fullName>
    </recommendedName>
</protein>
<evidence type="ECO:0000313" key="1">
    <source>
        <dbReference type="EMBL" id="RBQ02709.1"/>
    </source>
</evidence>
<gene>
    <name evidence="1" type="ORF">DRW42_25530</name>
</gene>
<reference evidence="1 2" key="1">
    <citation type="submission" date="2018-07" db="EMBL/GenBank/DDBJ databases">
        <title>A draft genome of a endophytic bacteria, a new species of Pedobacter.</title>
        <authorList>
            <person name="Zhang Z.D."/>
            <person name="Chen Z.J."/>
        </authorList>
    </citation>
    <scope>NUCLEOTIDE SEQUENCE [LARGE SCALE GENOMIC DNA]</scope>
    <source>
        <strain evidence="1 2">RS10</strain>
    </source>
</reference>